<name>A0A401U9V1_9BACT</name>
<proteinExistence type="predicted"/>
<sequence>MITTSCKQSEKLDVKIIGTWTMEKVYEYDNDVTDNHNPENNRWIEFKTDGSFVSDGAPFGRNTGSWTADNNNSILYIDSEIDDDDSEWKVTFDHDQTIWTGIGHPRKENTKLIHKRKK</sequence>
<evidence type="ECO:0008006" key="3">
    <source>
        <dbReference type="Google" id="ProtNLM"/>
    </source>
</evidence>
<keyword evidence="2" id="KW-1185">Reference proteome</keyword>
<gene>
    <name evidence="1" type="ORF">SanaruYs_18890</name>
</gene>
<organism evidence="1 2">
    <name type="scientific">Chryseotalea sanaruensis</name>
    <dbReference type="NCBI Taxonomy" id="2482724"/>
    <lineage>
        <taxon>Bacteria</taxon>
        <taxon>Pseudomonadati</taxon>
        <taxon>Bacteroidota</taxon>
        <taxon>Cytophagia</taxon>
        <taxon>Cytophagales</taxon>
        <taxon>Chryseotaleaceae</taxon>
        <taxon>Chryseotalea</taxon>
    </lineage>
</organism>
<evidence type="ECO:0000313" key="1">
    <source>
        <dbReference type="EMBL" id="GCC51661.1"/>
    </source>
</evidence>
<dbReference type="EMBL" id="BHXQ01000003">
    <property type="protein sequence ID" value="GCC51661.1"/>
    <property type="molecule type" value="Genomic_DNA"/>
</dbReference>
<accession>A0A401U9V1</accession>
<comment type="caution">
    <text evidence="1">The sequence shown here is derived from an EMBL/GenBank/DDBJ whole genome shotgun (WGS) entry which is preliminary data.</text>
</comment>
<dbReference type="Proteomes" id="UP000288227">
    <property type="component" value="Unassembled WGS sequence"/>
</dbReference>
<evidence type="ECO:0000313" key="2">
    <source>
        <dbReference type="Proteomes" id="UP000288227"/>
    </source>
</evidence>
<reference evidence="1 2" key="1">
    <citation type="submission" date="2018-11" db="EMBL/GenBank/DDBJ databases">
        <title>Chryseotalea sanarue gen. nov., sp., nov., a member of the family Cytophagaceae, isolated from a brackish lake in Hamamatsu Japan.</title>
        <authorList>
            <person name="Maejima Y."/>
            <person name="Iino T."/>
            <person name="Muraguchi Y."/>
            <person name="Fukuda K."/>
            <person name="Ohkuma M."/>
            <person name="Moriuchi R."/>
            <person name="Dohra H."/>
            <person name="Kimbara K."/>
            <person name="Shintani M."/>
        </authorList>
    </citation>
    <scope>NUCLEOTIDE SEQUENCE [LARGE SCALE GENOMIC DNA]</scope>
    <source>
        <strain evidence="1 2">Ys</strain>
    </source>
</reference>
<dbReference type="AlphaFoldDB" id="A0A401U9V1"/>
<protein>
    <recommendedName>
        <fullName evidence="3">Lipocalin-like domain-containing protein</fullName>
    </recommendedName>
</protein>